<dbReference type="AlphaFoldDB" id="A0AAD9ECN9"/>
<evidence type="ECO:0000313" key="1">
    <source>
        <dbReference type="EMBL" id="KAK1843720.1"/>
    </source>
</evidence>
<comment type="caution">
    <text evidence="1">The sequence shown here is derived from an EMBL/GenBank/DDBJ whole genome shotgun (WGS) entry which is preliminary data.</text>
</comment>
<evidence type="ECO:0000313" key="2">
    <source>
        <dbReference type="Proteomes" id="UP001243330"/>
    </source>
</evidence>
<accession>A0AAD9ECN9</accession>
<protein>
    <submittedName>
        <fullName evidence="1">Uncharacterized protein</fullName>
    </submittedName>
</protein>
<sequence length="230" mass="25250">MAGPKVRRAVGDYSASLWTRSRTERFVCVGLQIDEGTKTDQNKPRGGGVYDLAVIADDLAPSNVEERLQNRYKQEGGPRRFLILNRAVGPRAPRFVSLASEAGGVAEPEEQQTQAPKWSMAKMEIAEPAMDLYHVGARRQNWYLRVKIGRLDEFVERNGPGYHGGRATGVNGDRTERQKQALSSTGQIGLKAQGSGLRAQGSGCRRRATATAWQGAVVDKSRKLFEPEPG</sequence>
<dbReference type="EMBL" id="JAQOWY010000343">
    <property type="protein sequence ID" value="KAK1843720.1"/>
    <property type="molecule type" value="Genomic_DNA"/>
</dbReference>
<dbReference type="Proteomes" id="UP001243330">
    <property type="component" value="Unassembled WGS sequence"/>
</dbReference>
<keyword evidence="2" id="KW-1185">Reference proteome</keyword>
<reference evidence="1" key="1">
    <citation type="submission" date="2023-01" db="EMBL/GenBank/DDBJ databases">
        <title>Colletotrichum chrysophilum M932 genome sequence.</title>
        <authorList>
            <person name="Baroncelli R."/>
        </authorList>
    </citation>
    <scope>NUCLEOTIDE SEQUENCE</scope>
    <source>
        <strain evidence="1">M932</strain>
    </source>
</reference>
<proteinExistence type="predicted"/>
<name>A0AAD9ECN9_9PEZI</name>
<gene>
    <name evidence="1" type="ORF">CCHR01_13629</name>
</gene>
<organism evidence="1 2">
    <name type="scientific">Colletotrichum chrysophilum</name>
    <dbReference type="NCBI Taxonomy" id="1836956"/>
    <lineage>
        <taxon>Eukaryota</taxon>
        <taxon>Fungi</taxon>
        <taxon>Dikarya</taxon>
        <taxon>Ascomycota</taxon>
        <taxon>Pezizomycotina</taxon>
        <taxon>Sordariomycetes</taxon>
        <taxon>Hypocreomycetidae</taxon>
        <taxon>Glomerellales</taxon>
        <taxon>Glomerellaceae</taxon>
        <taxon>Colletotrichum</taxon>
        <taxon>Colletotrichum gloeosporioides species complex</taxon>
    </lineage>
</organism>